<dbReference type="STRING" id="85643.Tmz1t_1113"/>
<organism evidence="1 2">
    <name type="scientific">Thauera aminoaromatica</name>
    <dbReference type="NCBI Taxonomy" id="164330"/>
    <lineage>
        <taxon>Bacteria</taxon>
        <taxon>Pseudomonadati</taxon>
        <taxon>Pseudomonadota</taxon>
        <taxon>Betaproteobacteria</taxon>
        <taxon>Rhodocyclales</taxon>
        <taxon>Zoogloeaceae</taxon>
        <taxon>Thauera</taxon>
    </lineage>
</organism>
<sequence>MCTFDAPIARCEAMNQMVLLDETRRECAFEHGCPPGQKCPLNGCFARQSGLYDAHPEIGAHGQPRVAHHAH</sequence>
<protein>
    <submittedName>
        <fullName evidence="1">Uncharacterized protein</fullName>
    </submittedName>
</protein>
<dbReference type="eggNOG" id="ENOG50339GI">
    <property type="taxonomic scope" value="Bacteria"/>
</dbReference>
<reference evidence="1 2" key="2">
    <citation type="journal article" date="2012" name="Stand. Genomic Sci.">
        <title>Complete genome sequence of Thauera aminoaromatica strain MZ1T.</title>
        <authorList>
            <person name="Jiang K."/>
            <person name="Sanseverino J."/>
            <person name="Chauhan A."/>
            <person name="Lucas S."/>
            <person name="Copeland A."/>
            <person name="Lapidus A."/>
            <person name="Del Rio T.G."/>
            <person name="Dalin E."/>
            <person name="Tice H."/>
            <person name="Bruce D."/>
            <person name="Goodwin L."/>
            <person name="Pitluck S."/>
            <person name="Sims D."/>
            <person name="Brettin T."/>
            <person name="Detter J.C."/>
            <person name="Han C."/>
            <person name="Chang Y.J."/>
            <person name="Larimer F."/>
            <person name="Land M."/>
            <person name="Hauser L."/>
            <person name="Kyrpides N.C."/>
            <person name="Mikhailova N."/>
            <person name="Moser S."/>
            <person name="Jegier P."/>
            <person name="Close D."/>
            <person name="Debruyn J.M."/>
            <person name="Wang Y."/>
            <person name="Layton A.C."/>
            <person name="Allen M.S."/>
            <person name="Sayler G.S."/>
        </authorList>
    </citation>
    <scope>NUCLEOTIDE SEQUENCE [LARGE SCALE GENOMIC DNA]</scope>
    <source>
        <strain evidence="1 2">MZ1T</strain>
    </source>
</reference>
<dbReference type="Proteomes" id="UP000002186">
    <property type="component" value="Chromosome"/>
</dbReference>
<dbReference type="OrthoDB" id="9182091at2"/>
<accession>C4ZJD9</accession>
<gene>
    <name evidence="1" type="ordered locus">Tmz1t_1113</name>
</gene>
<dbReference type="AlphaFoldDB" id="C4ZJD9"/>
<dbReference type="KEGG" id="tmz:Tmz1t_1113"/>
<dbReference type="EMBL" id="CP001281">
    <property type="protein sequence ID" value="ACK53872.1"/>
    <property type="molecule type" value="Genomic_DNA"/>
</dbReference>
<reference evidence="2" key="1">
    <citation type="submission" date="2009-05" db="EMBL/GenBank/DDBJ databases">
        <title>Complete sequence of chromosome of Thauera sp. MZ1T.</title>
        <authorList>
            <consortium name="US DOE Joint Genome Institute"/>
            <person name="Lucas S."/>
            <person name="Copeland A."/>
            <person name="Lapidus A."/>
            <person name="Glavina del Rio T."/>
            <person name="Dalin E."/>
            <person name="Tice H."/>
            <person name="Bruce D."/>
            <person name="Goodwin L."/>
            <person name="Pitluck S."/>
            <person name="Sims D."/>
            <person name="Brettin T."/>
            <person name="Detter J.C."/>
            <person name="Han C."/>
            <person name="Larimer F."/>
            <person name="Land M."/>
            <person name="Hauser L."/>
            <person name="Kyrpides N."/>
            <person name="Mikhailova N."/>
            <person name="Sayler G.S."/>
        </authorList>
    </citation>
    <scope>NUCLEOTIDE SEQUENCE [LARGE SCALE GENOMIC DNA]</scope>
    <source>
        <strain evidence="2">MZ1T</strain>
    </source>
</reference>
<proteinExistence type="predicted"/>
<dbReference type="RefSeq" id="WP_012584858.1">
    <property type="nucleotide sequence ID" value="NC_011662.2"/>
</dbReference>
<name>C4ZJD9_THASP</name>
<evidence type="ECO:0000313" key="1">
    <source>
        <dbReference type="EMBL" id="ACK53872.1"/>
    </source>
</evidence>
<dbReference type="HOGENOM" id="CLU_2766963_0_0_4"/>
<keyword evidence="2" id="KW-1185">Reference proteome</keyword>
<evidence type="ECO:0000313" key="2">
    <source>
        <dbReference type="Proteomes" id="UP000002186"/>
    </source>
</evidence>